<dbReference type="EMBL" id="AABF01000181">
    <property type="protein sequence ID" value="EAA23235.1"/>
    <property type="molecule type" value="Genomic_DNA"/>
</dbReference>
<evidence type="ECO:0000313" key="2">
    <source>
        <dbReference type="Proteomes" id="UP000006454"/>
    </source>
</evidence>
<dbReference type="AlphaFoldDB" id="Q7P3S4"/>
<evidence type="ECO:0000313" key="1">
    <source>
        <dbReference type="EMBL" id="EAA23235.1"/>
    </source>
</evidence>
<dbReference type="Proteomes" id="UP000006454">
    <property type="component" value="Unassembled WGS sequence"/>
</dbReference>
<comment type="caution">
    <text evidence="1">The sequence shown here is derived from an EMBL/GenBank/DDBJ whole genome shotgun (WGS) entry which is preliminary data.</text>
</comment>
<organism evidence="1 2">
    <name type="scientific">Fusobacterium vincentii ATCC 49256</name>
    <dbReference type="NCBI Taxonomy" id="209882"/>
    <lineage>
        <taxon>Bacteria</taxon>
        <taxon>Fusobacteriati</taxon>
        <taxon>Fusobacteriota</taxon>
        <taxon>Fusobacteriia</taxon>
        <taxon>Fusobacteriales</taxon>
        <taxon>Fusobacteriaceae</taxon>
        <taxon>Fusobacterium</taxon>
    </lineage>
</organism>
<gene>
    <name evidence="1" type="ORF">FNV0127</name>
</gene>
<accession>Q7P3S4</accession>
<name>Q7P3S4_FUSVC</name>
<evidence type="ECO:0008006" key="3">
    <source>
        <dbReference type="Google" id="ProtNLM"/>
    </source>
</evidence>
<proteinExistence type="predicted"/>
<sequence>MYCTQNLGHKIGGAVHCKLINELKNSSLLAKFLNDEKLTFAANSLNSFHSNTARFARLTCFNFSSKI</sequence>
<reference evidence="1 2" key="1">
    <citation type="journal article" date="2003" name="Genome Res.">
        <title>Genome analysis of F. nucleatum sub spp vincentii and its comparison with the genome of F. nucleatum ATCC 25586.</title>
        <authorList>
            <person name="Kapatral V."/>
            <person name="Ivanova N."/>
            <person name="Anderson I."/>
            <person name="Reznik G."/>
            <person name="Bhattacharyya A."/>
            <person name="Gardner W.L."/>
            <person name="Mikhailova N."/>
            <person name="Lapidus A."/>
            <person name="Larsen N."/>
            <person name="D'Souza M."/>
            <person name="Walunas T."/>
            <person name="Haselkorn R."/>
            <person name="Overbeek R."/>
            <person name="Kyrpides N."/>
        </authorList>
    </citation>
    <scope>NUCLEOTIDE SEQUENCE [LARGE SCALE GENOMIC DNA]</scope>
    <source>
        <strain evidence="1 2">ATCC 49256</strain>
    </source>
</reference>
<protein>
    <recommendedName>
        <fullName evidence="3">PIN family toxin-antitoxin system</fullName>
    </recommendedName>
</protein>